<name>A0A1A8T966_9GAMM</name>
<evidence type="ECO:0000256" key="1">
    <source>
        <dbReference type="SAM" id="MobiDB-lite"/>
    </source>
</evidence>
<keyword evidence="3" id="KW-1185">Reference proteome</keyword>
<accession>A0A1A8T966</accession>
<feature type="region of interest" description="Disordered" evidence="1">
    <location>
        <begin position="1"/>
        <end position="21"/>
    </location>
</feature>
<dbReference type="RefSeq" id="WP_175365274.1">
    <property type="nucleotide sequence ID" value="NZ_FLOB01000002.1"/>
</dbReference>
<dbReference type="AlphaFoldDB" id="A0A1A8T966"/>
<evidence type="ECO:0000313" key="3">
    <source>
        <dbReference type="Proteomes" id="UP000092544"/>
    </source>
</evidence>
<evidence type="ECO:0000313" key="2">
    <source>
        <dbReference type="EMBL" id="SBS28983.1"/>
    </source>
</evidence>
<gene>
    <name evidence="2" type="ORF">MSP8886_01390</name>
</gene>
<dbReference type="Proteomes" id="UP000092544">
    <property type="component" value="Unassembled WGS sequence"/>
</dbReference>
<dbReference type="EMBL" id="FLOB01000002">
    <property type="protein sequence ID" value="SBS28983.1"/>
    <property type="molecule type" value="Genomic_DNA"/>
</dbReference>
<protein>
    <submittedName>
        <fullName evidence="2">Uncharacterized protein</fullName>
    </submittedName>
</protein>
<dbReference type="STRING" id="1792290.MSP8886_01390"/>
<proteinExistence type="predicted"/>
<sequence length="54" mass="6070">MNNEAKPIPCETPGCQATTEHDGTTSIWIDENGKQRHLCQTCIKKIIEENSKNL</sequence>
<reference evidence="2 3" key="1">
    <citation type="submission" date="2016-06" db="EMBL/GenBank/DDBJ databases">
        <authorList>
            <person name="Kjaerup R.B."/>
            <person name="Dalgaard T.S."/>
            <person name="Juul-Madsen H.R."/>
        </authorList>
    </citation>
    <scope>NUCLEOTIDE SEQUENCE [LARGE SCALE GENOMIC DNA]</scope>
    <source>
        <strain evidence="2 3">CECT 8886</strain>
    </source>
</reference>
<organism evidence="2 3">
    <name type="scientific">Marinomonas spartinae</name>
    <dbReference type="NCBI Taxonomy" id="1792290"/>
    <lineage>
        <taxon>Bacteria</taxon>
        <taxon>Pseudomonadati</taxon>
        <taxon>Pseudomonadota</taxon>
        <taxon>Gammaproteobacteria</taxon>
        <taxon>Oceanospirillales</taxon>
        <taxon>Oceanospirillaceae</taxon>
        <taxon>Marinomonas</taxon>
    </lineage>
</organism>